<evidence type="ECO:0000313" key="2">
    <source>
        <dbReference type="Proteomes" id="UP000252254"/>
    </source>
</evidence>
<dbReference type="OrthoDB" id="2361576at2"/>
<accession>A0A366EGX4</accession>
<protein>
    <submittedName>
        <fullName evidence="1">Uncharacterized protein DUF2584</fullName>
    </submittedName>
</protein>
<dbReference type="Gene3D" id="2.40.240.20">
    <property type="entry name" value="Hypothetical PUA domain-like, domain 1"/>
    <property type="match status" value="1"/>
</dbReference>
<keyword evidence="2" id="KW-1185">Reference proteome</keyword>
<dbReference type="AlphaFoldDB" id="A0A366EGX4"/>
<dbReference type="Pfam" id="PF10763">
    <property type="entry name" value="DUF2584"/>
    <property type="match status" value="1"/>
</dbReference>
<dbReference type="Proteomes" id="UP000252254">
    <property type="component" value="Unassembled WGS sequence"/>
</dbReference>
<dbReference type="InterPro" id="IPR019699">
    <property type="entry name" value="DUF2584"/>
</dbReference>
<sequence length="82" mass="9705">MSMPMSFEWRLVTEGNEKRVANKDNFFSIVLDGYRLFPLEEEIEIRRHQDADQIGYGKVVEITWKANRTICTYQLISLYSVN</sequence>
<reference evidence="1 2" key="1">
    <citation type="submission" date="2018-06" db="EMBL/GenBank/DDBJ databases">
        <title>Genomic Encyclopedia of Type Strains, Phase IV (KMG-IV): sequencing the most valuable type-strain genomes for metagenomic binning, comparative biology and taxonomic classification.</title>
        <authorList>
            <person name="Goeker M."/>
        </authorList>
    </citation>
    <scope>NUCLEOTIDE SEQUENCE [LARGE SCALE GENOMIC DNA]</scope>
    <source>
        <strain evidence="1 2">DSM 15140</strain>
    </source>
</reference>
<dbReference type="InterPro" id="IPR015947">
    <property type="entry name" value="PUA-like_sf"/>
</dbReference>
<dbReference type="SUPFAM" id="SSF88697">
    <property type="entry name" value="PUA domain-like"/>
    <property type="match status" value="1"/>
</dbReference>
<gene>
    <name evidence="1" type="ORF">DES48_101326</name>
</gene>
<comment type="caution">
    <text evidence="1">The sequence shown here is derived from an EMBL/GenBank/DDBJ whole genome shotgun (WGS) entry which is preliminary data.</text>
</comment>
<proteinExistence type="predicted"/>
<evidence type="ECO:0000313" key="1">
    <source>
        <dbReference type="EMBL" id="RBP01588.1"/>
    </source>
</evidence>
<dbReference type="EMBL" id="QNRI01000001">
    <property type="protein sequence ID" value="RBP01588.1"/>
    <property type="molecule type" value="Genomic_DNA"/>
</dbReference>
<dbReference type="RefSeq" id="WP_113866301.1">
    <property type="nucleotide sequence ID" value="NZ_BAABQN010000001.1"/>
</dbReference>
<organism evidence="1 2">
    <name type="scientific">Paraliobacillus ryukyuensis</name>
    <dbReference type="NCBI Taxonomy" id="200904"/>
    <lineage>
        <taxon>Bacteria</taxon>
        <taxon>Bacillati</taxon>
        <taxon>Bacillota</taxon>
        <taxon>Bacilli</taxon>
        <taxon>Bacillales</taxon>
        <taxon>Bacillaceae</taxon>
        <taxon>Paraliobacillus</taxon>
    </lineage>
</organism>
<dbReference type="STRING" id="200904.GCA_900168775_01784"/>
<name>A0A366EGX4_9BACI</name>